<reference evidence="3" key="1">
    <citation type="submission" date="2023-10" db="EMBL/GenBank/DDBJ databases">
        <authorList>
            <person name="Chen Y."/>
            <person name="Shah S."/>
            <person name="Dougan E. K."/>
            <person name="Thang M."/>
            <person name="Chan C."/>
        </authorList>
    </citation>
    <scope>NUCLEOTIDE SEQUENCE [LARGE SCALE GENOMIC DNA]</scope>
</reference>
<feature type="coiled-coil region" evidence="1">
    <location>
        <begin position="543"/>
        <end position="608"/>
    </location>
</feature>
<keyword evidence="4" id="KW-1185">Reference proteome</keyword>
<dbReference type="Proteomes" id="UP001189429">
    <property type="component" value="Unassembled WGS sequence"/>
</dbReference>
<feature type="compositionally biased region" description="Polar residues" evidence="2">
    <location>
        <begin position="741"/>
        <end position="756"/>
    </location>
</feature>
<feature type="region of interest" description="Disordered" evidence="2">
    <location>
        <begin position="729"/>
        <end position="786"/>
    </location>
</feature>
<name>A0ABN9VHP2_9DINO</name>
<feature type="compositionally biased region" description="Pro residues" evidence="2">
    <location>
        <begin position="192"/>
        <end position="201"/>
    </location>
</feature>
<evidence type="ECO:0000313" key="3">
    <source>
        <dbReference type="EMBL" id="CAK0872330.1"/>
    </source>
</evidence>
<protein>
    <submittedName>
        <fullName evidence="3">Uncharacterized protein</fullName>
    </submittedName>
</protein>
<dbReference type="EMBL" id="CAUYUJ010017159">
    <property type="protein sequence ID" value="CAK0872330.1"/>
    <property type="molecule type" value="Genomic_DNA"/>
</dbReference>
<gene>
    <name evidence="3" type="ORF">PCOR1329_LOCUS57829</name>
</gene>
<evidence type="ECO:0000256" key="1">
    <source>
        <dbReference type="SAM" id="Coils"/>
    </source>
</evidence>
<sequence>MRFVVSPPPRRSVGDTVGASLSVGARPGGVTVGHPGYASPCTGVRLAGGEGVVVSSDPLQQTMSRAGSSALVYGPEPLEQAAFQAAAAAQQQHLLLQQSLSRAGSALVCGAGLGAETHVSATRPPMQLSSSVPAPTYLHGPLREQRIYAMSVAGSGALYSLRVYLKGGSVTLTEVSGATSLEALGDAEPAPGGAPPPPAPLPAQVLELDPEKGQTLEEPDDGSDSESDGGGDTHAGEAEGEVLRPSVASLGGQAPLAAPPPESLAEAVDAPTWQLACRALGIDAQEGREIYSNAQDDFHGDASEGLPVRCFMQELKLDSEDGEGVAHLLRAVADAKAMLAQGEAGEDAGGPAPAQRAAMLTMFDKVVRALDQSERPAEDAWKLVEEGSVFMSKVEEAEAAAWRGHEEAFVARVQRYKVQPPVVNATAGQAVCTQRCMAEVAAIVERCEAAGECFVDPDWNMQEDPAKVLYVDRAAPGFDCTVAEPAGYKRLPAIVKASGGEAMSAIGSLFGGMGGGARMSQPQPASGRSVLVRLVSAVVAENLFEVNFNINALQEQLAEVQDRLASLDAAAAPAAGAGAGDEPLRGRVASLERAAAAASRAVEELRASPQGEAKVTPVPQQPVTYYDFWELEEKVRALTSQVATAEISQSMPSAESLLKKFGDVEEEQASIRESCDAVQGQVETLEEQIEHWRIGWAIFALSALNLKESDRRDCLRRLKEEEERLRRAKLGLAPSPEASPGNISRASSWGLPTTRTPRAGITAPPVLNSSRRQVHAQPGPQPQFHT</sequence>
<organism evidence="3 4">
    <name type="scientific">Prorocentrum cordatum</name>
    <dbReference type="NCBI Taxonomy" id="2364126"/>
    <lineage>
        <taxon>Eukaryota</taxon>
        <taxon>Sar</taxon>
        <taxon>Alveolata</taxon>
        <taxon>Dinophyceae</taxon>
        <taxon>Prorocentrales</taxon>
        <taxon>Prorocentraceae</taxon>
        <taxon>Prorocentrum</taxon>
    </lineage>
</organism>
<feature type="region of interest" description="Disordered" evidence="2">
    <location>
        <begin position="184"/>
        <end position="237"/>
    </location>
</feature>
<keyword evidence="1" id="KW-0175">Coiled coil</keyword>
<comment type="caution">
    <text evidence="3">The sequence shown here is derived from an EMBL/GenBank/DDBJ whole genome shotgun (WGS) entry which is preliminary data.</text>
</comment>
<proteinExistence type="predicted"/>
<accession>A0ABN9VHP2</accession>
<evidence type="ECO:0000313" key="4">
    <source>
        <dbReference type="Proteomes" id="UP001189429"/>
    </source>
</evidence>
<feature type="compositionally biased region" description="Acidic residues" evidence="2">
    <location>
        <begin position="217"/>
        <end position="229"/>
    </location>
</feature>
<evidence type="ECO:0000256" key="2">
    <source>
        <dbReference type="SAM" id="MobiDB-lite"/>
    </source>
</evidence>